<dbReference type="SUPFAM" id="SSF51419">
    <property type="entry name" value="PLP-binding barrel"/>
    <property type="match status" value="1"/>
</dbReference>
<feature type="active site" description="Proton acceptor; specific for L-alanine" evidence="4">
    <location>
        <position position="268"/>
    </location>
</feature>
<keyword evidence="2 4" id="KW-0663">Pyridoxal phosphate</keyword>
<feature type="binding site" evidence="4">
    <location>
        <position position="136"/>
    </location>
    <ligand>
        <name>substrate</name>
    </ligand>
</feature>
<comment type="function">
    <text evidence="4">Catalyzes the interconversion of L-alanine and D-alanine. May also act on other amino acids.</text>
</comment>
<comment type="pathway">
    <text evidence="4">Amino-acid biosynthesis; D-alanine biosynthesis; D-alanine from L-alanine: step 1/1.</text>
</comment>
<accession>A0ABS2PHD6</accession>
<dbReference type="InterPro" id="IPR029066">
    <property type="entry name" value="PLP-binding_barrel"/>
</dbReference>
<evidence type="ECO:0000256" key="1">
    <source>
        <dbReference type="ARBA" id="ARBA00001933"/>
    </source>
</evidence>
<dbReference type="GO" id="GO:0008784">
    <property type="term" value="F:alanine racemase activity"/>
    <property type="evidence" value="ECO:0007669"/>
    <property type="project" value="UniProtKB-EC"/>
</dbReference>
<organism evidence="6 7">
    <name type="scientific">Geomicrobium sediminis</name>
    <dbReference type="NCBI Taxonomy" id="1347788"/>
    <lineage>
        <taxon>Bacteria</taxon>
        <taxon>Bacillati</taxon>
        <taxon>Bacillota</taxon>
        <taxon>Bacilli</taxon>
        <taxon>Bacillales</taxon>
        <taxon>Geomicrobium</taxon>
    </lineage>
</organism>
<dbReference type="SMART" id="SM01005">
    <property type="entry name" value="Ala_racemase_C"/>
    <property type="match status" value="1"/>
</dbReference>
<feature type="active site" description="Proton acceptor; specific for D-alanine" evidence="4">
    <location>
        <position position="39"/>
    </location>
</feature>
<comment type="cofactor">
    <cofactor evidence="1 4">
        <name>pyridoxal 5'-phosphate</name>
        <dbReference type="ChEBI" id="CHEBI:597326"/>
    </cofactor>
</comment>
<feature type="binding site" evidence="4">
    <location>
        <position position="316"/>
    </location>
    <ligand>
        <name>substrate</name>
    </ligand>
</feature>
<dbReference type="Proteomes" id="UP000741863">
    <property type="component" value="Unassembled WGS sequence"/>
</dbReference>
<dbReference type="PANTHER" id="PTHR30511">
    <property type="entry name" value="ALANINE RACEMASE"/>
    <property type="match status" value="1"/>
</dbReference>
<gene>
    <name evidence="6" type="ORF">JOD17_003556</name>
</gene>
<name>A0ABS2PHD6_9BACL</name>
<feature type="domain" description="Alanine racemase C-terminal" evidence="5">
    <location>
        <begin position="247"/>
        <end position="373"/>
    </location>
</feature>
<dbReference type="PANTHER" id="PTHR30511:SF0">
    <property type="entry name" value="ALANINE RACEMASE, CATABOLIC-RELATED"/>
    <property type="match status" value="1"/>
</dbReference>
<comment type="catalytic activity">
    <reaction evidence="4">
        <text>L-alanine = D-alanine</text>
        <dbReference type="Rhea" id="RHEA:20249"/>
        <dbReference type="ChEBI" id="CHEBI:57416"/>
        <dbReference type="ChEBI" id="CHEBI:57972"/>
        <dbReference type="EC" id="5.1.1.1"/>
    </reaction>
</comment>
<evidence type="ECO:0000313" key="7">
    <source>
        <dbReference type="Proteomes" id="UP000741863"/>
    </source>
</evidence>
<dbReference type="InterPro" id="IPR020622">
    <property type="entry name" value="Ala_racemase_pyridoxalP-BS"/>
</dbReference>
<dbReference type="InterPro" id="IPR011079">
    <property type="entry name" value="Ala_racemase_C"/>
</dbReference>
<dbReference type="NCBIfam" id="TIGR00492">
    <property type="entry name" value="alr"/>
    <property type="match status" value="1"/>
</dbReference>
<dbReference type="InterPro" id="IPR009006">
    <property type="entry name" value="Ala_racemase/Decarboxylase_C"/>
</dbReference>
<sequence>MEQLYRETWIEVDKEAIKQNVASLDRLHHGERQIMAVVKANGYGHGAIEVAKAALDGGATVLGTALLEEAIELREDGIVAPIVVLGRTDASGAGVAAKLDIALATFQREWLVSAKEHIEPGHSLKLHVKYDTGMGRIGVRSIEEVQEVLTAIDEESCLELEGLFTHFATADELDLTYYKEQQHRFDELVNVLKSENRQIPLIHCANSAASMRFKDACYNMVRFGISMYGLLPATDLEAELPFSLAPALSLYSHLSHVKHVNSGSKISYGGTYTATQDEWIGTVPIGYGDGWIRSNANGGEVIIDGVRLPIIGRICMDQMMVRLPKEMPVGKRVTLIGEDNKERITIEEIADRLGTITYEIPCLITNRVPRRYVQKTLS</sequence>
<dbReference type="InterPro" id="IPR000821">
    <property type="entry name" value="Ala_racemase"/>
</dbReference>
<keyword evidence="7" id="KW-1185">Reference proteome</keyword>
<dbReference type="PRINTS" id="PR00992">
    <property type="entry name" value="ALARACEMASE"/>
</dbReference>
<evidence type="ECO:0000259" key="5">
    <source>
        <dbReference type="SMART" id="SM01005"/>
    </source>
</evidence>
<feature type="modified residue" description="N6-(pyridoxal phosphate)lysine" evidence="4">
    <location>
        <position position="39"/>
    </location>
</feature>
<proteinExistence type="inferred from homology"/>
<reference evidence="6 7" key="1">
    <citation type="submission" date="2021-01" db="EMBL/GenBank/DDBJ databases">
        <title>Genomic Encyclopedia of Type Strains, Phase IV (KMG-IV): sequencing the most valuable type-strain genomes for metagenomic binning, comparative biology and taxonomic classification.</title>
        <authorList>
            <person name="Goeker M."/>
        </authorList>
    </citation>
    <scope>NUCLEOTIDE SEQUENCE [LARGE SCALE GENOMIC DNA]</scope>
    <source>
        <strain evidence="6 7">DSM 25540</strain>
    </source>
</reference>
<dbReference type="RefSeq" id="WP_204699242.1">
    <property type="nucleotide sequence ID" value="NZ_JAFBEC010000012.1"/>
</dbReference>
<keyword evidence="3 4" id="KW-0413">Isomerase</keyword>
<dbReference type="Pfam" id="PF01168">
    <property type="entry name" value="Ala_racemase_N"/>
    <property type="match status" value="1"/>
</dbReference>
<protein>
    <recommendedName>
        <fullName evidence="4">Alanine racemase</fullName>
        <ecNumber evidence="4">5.1.1.1</ecNumber>
    </recommendedName>
</protein>
<evidence type="ECO:0000256" key="3">
    <source>
        <dbReference type="ARBA" id="ARBA00023235"/>
    </source>
</evidence>
<dbReference type="SUPFAM" id="SSF50621">
    <property type="entry name" value="Alanine racemase C-terminal domain-like"/>
    <property type="match status" value="1"/>
</dbReference>
<evidence type="ECO:0000313" key="6">
    <source>
        <dbReference type="EMBL" id="MBM7634450.1"/>
    </source>
</evidence>
<dbReference type="InterPro" id="IPR001608">
    <property type="entry name" value="Ala_racemase_N"/>
</dbReference>
<dbReference type="Pfam" id="PF00842">
    <property type="entry name" value="Ala_racemase_C"/>
    <property type="match status" value="1"/>
</dbReference>
<dbReference type="CDD" id="cd00430">
    <property type="entry name" value="PLPDE_III_AR"/>
    <property type="match status" value="1"/>
</dbReference>
<evidence type="ECO:0000256" key="2">
    <source>
        <dbReference type="ARBA" id="ARBA00022898"/>
    </source>
</evidence>
<evidence type="ECO:0000256" key="4">
    <source>
        <dbReference type="HAMAP-Rule" id="MF_01201"/>
    </source>
</evidence>
<dbReference type="HAMAP" id="MF_01201">
    <property type="entry name" value="Ala_racemase"/>
    <property type="match status" value="1"/>
</dbReference>
<dbReference type="PROSITE" id="PS00395">
    <property type="entry name" value="ALANINE_RACEMASE"/>
    <property type="match status" value="1"/>
</dbReference>
<comment type="similarity">
    <text evidence="4">Belongs to the alanine racemase family.</text>
</comment>
<dbReference type="Gene3D" id="3.20.20.10">
    <property type="entry name" value="Alanine racemase"/>
    <property type="match status" value="1"/>
</dbReference>
<dbReference type="EC" id="5.1.1.1" evidence="4"/>
<dbReference type="EMBL" id="JAFBEC010000012">
    <property type="protein sequence ID" value="MBM7634450.1"/>
    <property type="molecule type" value="Genomic_DNA"/>
</dbReference>
<comment type="caution">
    <text evidence="6">The sequence shown here is derived from an EMBL/GenBank/DDBJ whole genome shotgun (WGS) entry which is preliminary data.</text>
</comment>
<dbReference type="Gene3D" id="2.40.37.10">
    <property type="entry name" value="Lyase, Ornithine Decarboxylase, Chain A, domain 1"/>
    <property type="match status" value="1"/>
</dbReference>